<dbReference type="InterPro" id="IPR021109">
    <property type="entry name" value="Peptidase_aspartic_dom_sf"/>
</dbReference>
<feature type="compositionally biased region" description="Basic and acidic residues" evidence="1">
    <location>
        <begin position="203"/>
        <end position="217"/>
    </location>
</feature>
<proteinExistence type="predicted"/>
<keyword evidence="3" id="KW-1185">Reference proteome</keyword>
<feature type="region of interest" description="Disordered" evidence="1">
    <location>
        <begin position="203"/>
        <end position="223"/>
    </location>
</feature>
<evidence type="ECO:0000313" key="2">
    <source>
        <dbReference type="EMBL" id="RXK39407.1"/>
    </source>
</evidence>
<sequence>MSILGHEEKLSLDITSLGTYPIILGLPWLIKHNPVIDWTCQSIIFSSPHCLAQCIRYGKPEGRDSAHFISQRSGNLSSTRASDTPSSPVQSRHKFHFVTSPVNLPSKNASGTSRNPVNSTTPVISTNQVTQAPPKVSLVSAAAFRTLLKSAAAYGITTTSQVSGLIDPPPAEDNDENIPDINTLKSTIPQEFHDYLEVFNKSNSDKLPEHGPHDHAIPLEGDAQPKFGPIYSLSEVELKALD</sequence>
<feature type="non-terminal residue" evidence="2">
    <location>
        <position position="242"/>
    </location>
</feature>
<accession>A0A4V1M477</accession>
<dbReference type="PANTHER" id="PTHR15503:SF22">
    <property type="entry name" value="TRANSPOSON TY3-I GAG POLYPROTEIN"/>
    <property type="match status" value="1"/>
</dbReference>
<evidence type="ECO:0000313" key="3">
    <source>
        <dbReference type="Proteomes" id="UP000289152"/>
    </source>
</evidence>
<dbReference type="OrthoDB" id="5599419at2759"/>
<feature type="compositionally biased region" description="Polar residues" evidence="1">
    <location>
        <begin position="71"/>
        <end position="90"/>
    </location>
</feature>
<reference evidence="2 3" key="1">
    <citation type="submission" date="2016-06" db="EMBL/GenBank/DDBJ databases">
        <title>Evolution of pathogenesis and genome organization in the Tremellales.</title>
        <authorList>
            <person name="Cuomo C."/>
            <person name="Litvintseva A."/>
            <person name="Heitman J."/>
            <person name="Chen Y."/>
            <person name="Sun S."/>
            <person name="Springer D."/>
            <person name="Dromer F."/>
            <person name="Young S."/>
            <person name="Zeng Q."/>
            <person name="Chapman S."/>
            <person name="Gujja S."/>
            <person name="Saif S."/>
            <person name="Birren B."/>
        </authorList>
    </citation>
    <scope>NUCLEOTIDE SEQUENCE [LARGE SCALE GENOMIC DNA]</scope>
    <source>
        <strain evidence="2 3">ATCC 28783</strain>
    </source>
</reference>
<dbReference type="InParanoid" id="A0A4V1M477"/>
<dbReference type="AlphaFoldDB" id="A0A4V1M477"/>
<dbReference type="PANTHER" id="PTHR15503">
    <property type="entry name" value="LDOC1 RELATED"/>
    <property type="match status" value="1"/>
</dbReference>
<feature type="region of interest" description="Disordered" evidence="1">
    <location>
        <begin position="71"/>
        <end position="92"/>
    </location>
</feature>
<dbReference type="Proteomes" id="UP000289152">
    <property type="component" value="Unassembled WGS sequence"/>
</dbReference>
<dbReference type="EMBL" id="SDIL01000032">
    <property type="protein sequence ID" value="RXK39407.1"/>
    <property type="molecule type" value="Genomic_DNA"/>
</dbReference>
<organism evidence="2 3">
    <name type="scientific">Tremella mesenterica</name>
    <name type="common">Jelly fungus</name>
    <dbReference type="NCBI Taxonomy" id="5217"/>
    <lineage>
        <taxon>Eukaryota</taxon>
        <taxon>Fungi</taxon>
        <taxon>Dikarya</taxon>
        <taxon>Basidiomycota</taxon>
        <taxon>Agaricomycotina</taxon>
        <taxon>Tremellomycetes</taxon>
        <taxon>Tremellales</taxon>
        <taxon>Tremellaceae</taxon>
        <taxon>Tremella</taxon>
    </lineage>
</organism>
<protein>
    <submittedName>
        <fullName evidence="2">Uncharacterized protein</fullName>
    </submittedName>
</protein>
<dbReference type="InterPro" id="IPR032567">
    <property type="entry name" value="RTL1-rel"/>
</dbReference>
<dbReference type="STRING" id="5217.A0A4V1M477"/>
<dbReference type="Gene3D" id="2.40.70.10">
    <property type="entry name" value="Acid Proteases"/>
    <property type="match status" value="1"/>
</dbReference>
<evidence type="ECO:0000256" key="1">
    <source>
        <dbReference type="SAM" id="MobiDB-lite"/>
    </source>
</evidence>
<name>A0A4V1M477_TREME</name>
<comment type="caution">
    <text evidence="2">The sequence shown here is derived from an EMBL/GenBank/DDBJ whole genome shotgun (WGS) entry which is preliminary data.</text>
</comment>
<gene>
    <name evidence="2" type="ORF">M231_03360</name>
</gene>